<dbReference type="PANTHER" id="PTHR35118:SF3">
    <property type="entry name" value="PROTEIN KINASE SUPERFAMILY PROTEIN"/>
    <property type="match status" value="1"/>
</dbReference>
<evidence type="ECO:0000313" key="1">
    <source>
        <dbReference type="EMBL" id="CAI9778187.1"/>
    </source>
</evidence>
<reference evidence="1" key="1">
    <citation type="submission" date="2023-05" db="EMBL/GenBank/DDBJ databases">
        <authorList>
            <person name="Huff M."/>
        </authorList>
    </citation>
    <scope>NUCLEOTIDE SEQUENCE</scope>
</reference>
<dbReference type="AlphaFoldDB" id="A0AAD1ZYM1"/>
<sequence>MNLHFSSTSALQEGKLCSASDAESLIYMLFFSSGGDLPVLDSVEGALEWRETAWSRRVIQQKLGDISAMLKACADYVDSLCGTPYPMDYEIWLRRLKRHIREEDNGKEVDTSS</sequence>
<dbReference type="Proteomes" id="UP000834106">
    <property type="component" value="Chromosome 16"/>
</dbReference>
<keyword evidence="2" id="KW-1185">Reference proteome</keyword>
<gene>
    <name evidence="1" type="ORF">FPE_LOCUS25617</name>
</gene>
<dbReference type="EMBL" id="OU503051">
    <property type="protein sequence ID" value="CAI9778187.1"/>
    <property type="molecule type" value="Genomic_DNA"/>
</dbReference>
<dbReference type="PANTHER" id="PTHR35118">
    <property type="entry name" value="KINASE FAMILY PROTEIN"/>
    <property type="match status" value="1"/>
</dbReference>
<protein>
    <submittedName>
        <fullName evidence="1">Uncharacterized protein</fullName>
    </submittedName>
</protein>
<organism evidence="1 2">
    <name type="scientific">Fraxinus pennsylvanica</name>
    <dbReference type="NCBI Taxonomy" id="56036"/>
    <lineage>
        <taxon>Eukaryota</taxon>
        <taxon>Viridiplantae</taxon>
        <taxon>Streptophyta</taxon>
        <taxon>Embryophyta</taxon>
        <taxon>Tracheophyta</taxon>
        <taxon>Spermatophyta</taxon>
        <taxon>Magnoliopsida</taxon>
        <taxon>eudicotyledons</taxon>
        <taxon>Gunneridae</taxon>
        <taxon>Pentapetalae</taxon>
        <taxon>asterids</taxon>
        <taxon>lamiids</taxon>
        <taxon>Lamiales</taxon>
        <taxon>Oleaceae</taxon>
        <taxon>Oleeae</taxon>
        <taxon>Fraxinus</taxon>
    </lineage>
</organism>
<evidence type="ECO:0000313" key="2">
    <source>
        <dbReference type="Proteomes" id="UP000834106"/>
    </source>
</evidence>
<name>A0AAD1ZYM1_9LAMI</name>
<accession>A0AAD1ZYM1</accession>
<proteinExistence type="predicted"/>